<dbReference type="Proteomes" id="UP000789920">
    <property type="component" value="Unassembled WGS sequence"/>
</dbReference>
<gene>
    <name evidence="1" type="ORF">RPERSI_LOCUS436</name>
</gene>
<sequence>MPTDNSDNKNSENNLIYNISDLKELIALKFREYKELDTNISFSIIVEIENEMVDQEILSLESDQDIKNKKFCTLAKTLLVPIQEGYRYYWKIQNLYLNIQDS</sequence>
<evidence type="ECO:0000313" key="2">
    <source>
        <dbReference type="Proteomes" id="UP000789920"/>
    </source>
</evidence>
<protein>
    <submittedName>
        <fullName evidence="1">32871_t:CDS:1</fullName>
    </submittedName>
</protein>
<comment type="caution">
    <text evidence="1">The sequence shown here is derived from an EMBL/GenBank/DDBJ whole genome shotgun (WGS) entry which is preliminary data.</text>
</comment>
<proteinExistence type="predicted"/>
<keyword evidence="2" id="KW-1185">Reference proteome</keyword>
<name>A0ACA9KEU0_9GLOM</name>
<evidence type="ECO:0000313" key="1">
    <source>
        <dbReference type="EMBL" id="CAG8467710.1"/>
    </source>
</evidence>
<dbReference type="EMBL" id="CAJVQC010000345">
    <property type="protein sequence ID" value="CAG8467710.1"/>
    <property type="molecule type" value="Genomic_DNA"/>
</dbReference>
<reference evidence="1" key="1">
    <citation type="submission" date="2021-06" db="EMBL/GenBank/DDBJ databases">
        <authorList>
            <person name="Kallberg Y."/>
            <person name="Tangrot J."/>
            <person name="Rosling A."/>
        </authorList>
    </citation>
    <scope>NUCLEOTIDE SEQUENCE</scope>
    <source>
        <strain evidence="1">MA461A</strain>
    </source>
</reference>
<organism evidence="1 2">
    <name type="scientific">Racocetra persica</name>
    <dbReference type="NCBI Taxonomy" id="160502"/>
    <lineage>
        <taxon>Eukaryota</taxon>
        <taxon>Fungi</taxon>
        <taxon>Fungi incertae sedis</taxon>
        <taxon>Mucoromycota</taxon>
        <taxon>Glomeromycotina</taxon>
        <taxon>Glomeromycetes</taxon>
        <taxon>Diversisporales</taxon>
        <taxon>Gigasporaceae</taxon>
        <taxon>Racocetra</taxon>
    </lineage>
</organism>
<accession>A0ACA9KEU0</accession>